<protein>
    <submittedName>
        <fullName evidence="1">Uncharacterized protein</fullName>
    </submittedName>
</protein>
<organism evidence="1 2">
    <name type="scientific">Solirubrum puertoriconensis</name>
    <dbReference type="NCBI Taxonomy" id="1751427"/>
    <lineage>
        <taxon>Bacteria</taxon>
        <taxon>Pseudomonadati</taxon>
        <taxon>Bacteroidota</taxon>
        <taxon>Cytophagia</taxon>
        <taxon>Cytophagales</taxon>
    </lineage>
</organism>
<gene>
    <name evidence="1" type="ORF">ASU33_13810</name>
</gene>
<comment type="caution">
    <text evidence="1">The sequence shown here is derived from an EMBL/GenBank/DDBJ whole genome shotgun (WGS) entry which is preliminary data.</text>
</comment>
<sequence>MANWIKVLLIAVVALLVVTCHRAKELQSEVTRNERLTAALQDTLHTYRDKLGREVVEKKALEATLWEVGNNYRLLSGNQKALVQDVKALPRKERKRLLTASSIEQTTKVIEHVSVQPGASETHTWAYASDTLSYRIRTQGDTLRIDSLNIPNRLLVTHHRESDGSIRITARNTNPMVQNADVDALIPPEKKPWKGWKWITLGIGIVIGAAATR</sequence>
<keyword evidence="2" id="KW-1185">Reference proteome</keyword>
<dbReference type="RefSeq" id="WP_059071049.1">
    <property type="nucleotide sequence ID" value="NZ_LNAL01000007.1"/>
</dbReference>
<proteinExistence type="predicted"/>
<dbReference type="EMBL" id="LNAL01000007">
    <property type="protein sequence ID" value="KUG07424.1"/>
    <property type="molecule type" value="Genomic_DNA"/>
</dbReference>
<evidence type="ECO:0000313" key="1">
    <source>
        <dbReference type="EMBL" id="KUG07424.1"/>
    </source>
</evidence>
<name>A0A9X0HK46_SOLP1</name>
<evidence type="ECO:0000313" key="2">
    <source>
        <dbReference type="Proteomes" id="UP000054223"/>
    </source>
</evidence>
<reference evidence="1 2" key="1">
    <citation type="submission" date="2015-11" db="EMBL/GenBank/DDBJ databases">
        <title>Solirubrum puertoriconensis gen. nov. an environmental bacteria isolated in Puerto Rico.</title>
        <authorList>
            <person name="Cuebas-Irizarry M.F."/>
            <person name="Montalvo-Rodriguez R."/>
        </authorList>
    </citation>
    <scope>NUCLEOTIDE SEQUENCE [LARGE SCALE GENOMIC DNA]</scope>
    <source>
        <strain evidence="1 2">MC1A</strain>
    </source>
</reference>
<accession>A0A9X0HK46</accession>
<dbReference type="Proteomes" id="UP000054223">
    <property type="component" value="Unassembled WGS sequence"/>
</dbReference>
<dbReference type="AlphaFoldDB" id="A0A9X0HK46"/>